<protein>
    <recommendedName>
        <fullName evidence="4">LGFP repeat-containing protein</fullName>
    </recommendedName>
</protein>
<dbReference type="AlphaFoldDB" id="A0A5J5J8X4"/>
<feature type="chain" id="PRO_5023828454" description="LGFP repeat-containing protein" evidence="1">
    <location>
        <begin position="40"/>
        <end position="707"/>
    </location>
</feature>
<dbReference type="Pfam" id="PF08310">
    <property type="entry name" value="LGFP"/>
    <property type="match status" value="2"/>
</dbReference>
<accession>A0A5J5J8X4</accession>
<evidence type="ECO:0000256" key="1">
    <source>
        <dbReference type="SAM" id="SignalP"/>
    </source>
</evidence>
<gene>
    <name evidence="2" type="ORF">F6B43_06520</name>
</gene>
<proteinExistence type="predicted"/>
<feature type="signal peptide" evidence="1">
    <location>
        <begin position="1"/>
        <end position="39"/>
    </location>
</feature>
<sequence>MRYRKTAATLSRTAAGIVAVLIAALCIAILPATAPPASAANAADWDPGYIIDDAIFYDSNAMTAPDIQTFLNGQVRACRSGYTCLKDYAQSTDNRPADAFCNGYSASARQSAAEIIDNVARSCGISQRVLLVLLQKEQGLVTDTAPSAWSFSAAMGQGCPDTAPCDPATQGFFYQVYYAARQFEVYRAYPNSFGYRAQRWNNILYNPNTACGTQSVFINNQATAALYIYTPYTPNAAALANMYGTGDSCSAYGNRNFWRLFTDWFGDTRSYAPHPGFVDYWNARGGASGTMGPPTGYPVFVDANGQGWYQRFRAGVVYGSNYGGTAFVFDNVILAEYNRQGGPASGMGWPTGEQICSTGLRCSQSFLYATISSTAAYGAHTLWGGLNDYWKAGGGTDGRLGAALNDAVYSTAGAQPAWVQNFERGVVAQNPAGTFLVPYGDVMSVWLRAGGGEGWLGWPASEYSCVAGGCAQRFAGGTITWNSTYGAHVISGGFIAEWTRRGGFGALGPALTDLVTVPAGANGGGWVQNFGGGVLAQSGAGIFLVPYGPAQALWSASGGQSGTWGWPYSDRTCVASGCGQSFQYGGISDSTTWGVHTIYGGLGQAWKAAGGMSGYGAALNDIRYATSNGGGYIQHYSSGVVTQQRDAAPVFTPYGRILDVWFYYGAEATWLGWPKGTQTCSSTGCVQQFQNGVARSDAAGSVSFLPR</sequence>
<organism evidence="2 3">
    <name type="scientific">Microbacterium rhizomatis</name>
    <dbReference type="NCBI Taxonomy" id="1631477"/>
    <lineage>
        <taxon>Bacteria</taxon>
        <taxon>Bacillati</taxon>
        <taxon>Actinomycetota</taxon>
        <taxon>Actinomycetes</taxon>
        <taxon>Micrococcales</taxon>
        <taxon>Microbacteriaceae</taxon>
        <taxon>Microbacterium</taxon>
    </lineage>
</organism>
<dbReference type="InterPro" id="IPR013207">
    <property type="entry name" value="LGFP"/>
</dbReference>
<dbReference type="Proteomes" id="UP000325827">
    <property type="component" value="Unassembled WGS sequence"/>
</dbReference>
<keyword evidence="1" id="KW-0732">Signal</keyword>
<comment type="caution">
    <text evidence="2">The sequence shown here is derived from an EMBL/GenBank/DDBJ whole genome shotgun (WGS) entry which is preliminary data.</text>
</comment>
<evidence type="ECO:0000313" key="2">
    <source>
        <dbReference type="EMBL" id="KAA9111243.1"/>
    </source>
</evidence>
<dbReference type="RefSeq" id="WP_150448012.1">
    <property type="nucleotide sequence ID" value="NZ_VYSA01000001.1"/>
</dbReference>
<reference evidence="3" key="1">
    <citation type="submission" date="2019-09" db="EMBL/GenBank/DDBJ databases">
        <title>Mumia zhuanghuii sp. nov. isolated from the intestinal contents of plateau pika (Ochotona curzoniae) in the Qinghai-Tibet plateau of China.</title>
        <authorList>
            <person name="Tian Z."/>
        </authorList>
    </citation>
    <scope>NUCLEOTIDE SEQUENCE [LARGE SCALE GENOMIC DNA]</scope>
    <source>
        <strain evidence="3">JCM 30598</strain>
    </source>
</reference>
<evidence type="ECO:0000313" key="3">
    <source>
        <dbReference type="Proteomes" id="UP000325827"/>
    </source>
</evidence>
<name>A0A5J5J8X4_9MICO</name>
<evidence type="ECO:0008006" key="4">
    <source>
        <dbReference type="Google" id="ProtNLM"/>
    </source>
</evidence>
<dbReference type="OrthoDB" id="9764271at2"/>
<keyword evidence="3" id="KW-1185">Reference proteome</keyword>
<dbReference type="EMBL" id="VYSA01000001">
    <property type="protein sequence ID" value="KAA9111243.1"/>
    <property type="molecule type" value="Genomic_DNA"/>
</dbReference>